<dbReference type="InterPro" id="IPR002694">
    <property type="entry name" value="Znf_CHC2"/>
</dbReference>
<dbReference type="AlphaFoldDB" id="A0A916NEY2"/>
<evidence type="ECO:0000256" key="2">
    <source>
        <dbReference type="ARBA" id="ARBA00022515"/>
    </source>
</evidence>
<dbReference type="HAMAP" id="MF_00974">
    <property type="entry name" value="DNA_primase_DnaG"/>
    <property type="match status" value="1"/>
</dbReference>
<dbReference type="GO" id="GO:0008270">
    <property type="term" value="F:zinc ion binding"/>
    <property type="evidence" value="ECO:0007669"/>
    <property type="project" value="UniProtKB-UniRule"/>
</dbReference>
<dbReference type="SMART" id="SM00400">
    <property type="entry name" value="ZnF_CHCC"/>
    <property type="match status" value="1"/>
</dbReference>
<dbReference type="InterPro" id="IPR006295">
    <property type="entry name" value="DNA_primase_DnaG"/>
</dbReference>
<dbReference type="InterPro" id="IPR006171">
    <property type="entry name" value="TOPRIM_dom"/>
</dbReference>
<dbReference type="EC" id="2.7.7.101" evidence="12"/>
<feature type="zinc finger region" description="CHC2-type" evidence="12">
    <location>
        <begin position="37"/>
        <end position="61"/>
    </location>
</feature>
<evidence type="ECO:0000313" key="16">
    <source>
        <dbReference type="Proteomes" id="UP000693996"/>
    </source>
</evidence>
<dbReference type="FunFam" id="3.40.1360.10:FF:000002">
    <property type="entry name" value="DNA primase"/>
    <property type="match status" value="1"/>
</dbReference>
<comment type="cofactor">
    <cofactor evidence="12 13">
        <name>Zn(2+)</name>
        <dbReference type="ChEBI" id="CHEBI:29105"/>
    </cofactor>
    <text evidence="12 13">Binds 1 zinc ion per monomer.</text>
</comment>
<dbReference type="Pfam" id="PF10410">
    <property type="entry name" value="DnaB_bind"/>
    <property type="match status" value="1"/>
</dbReference>
<dbReference type="Pfam" id="PF13155">
    <property type="entry name" value="Toprim_2"/>
    <property type="match status" value="1"/>
</dbReference>
<evidence type="ECO:0000259" key="14">
    <source>
        <dbReference type="PROSITE" id="PS50880"/>
    </source>
</evidence>
<dbReference type="PIRSF" id="PIRSF002811">
    <property type="entry name" value="DnaG"/>
    <property type="match status" value="1"/>
</dbReference>
<reference evidence="15" key="1">
    <citation type="submission" date="2021-06" db="EMBL/GenBank/DDBJ databases">
        <authorList>
            <person name="Szabo G."/>
        </authorList>
    </citation>
    <scope>NUCLEOTIDE SEQUENCE</scope>
    <source>
        <strain evidence="15">MYVALT</strain>
    </source>
</reference>
<keyword evidence="16" id="KW-1185">Reference proteome</keyword>
<dbReference type="GO" id="GO:0003677">
    <property type="term" value="F:DNA binding"/>
    <property type="evidence" value="ECO:0007669"/>
    <property type="project" value="UniProtKB-KW"/>
</dbReference>
<dbReference type="GO" id="GO:0000428">
    <property type="term" value="C:DNA-directed RNA polymerase complex"/>
    <property type="evidence" value="ECO:0007669"/>
    <property type="project" value="UniProtKB-KW"/>
</dbReference>
<proteinExistence type="inferred from homology"/>
<comment type="subunit">
    <text evidence="12">Monomer. Interacts with DnaB.</text>
</comment>
<evidence type="ECO:0000256" key="3">
    <source>
        <dbReference type="ARBA" id="ARBA00022679"/>
    </source>
</evidence>
<dbReference type="SMART" id="SM00493">
    <property type="entry name" value="TOPRIM"/>
    <property type="match status" value="1"/>
</dbReference>
<evidence type="ECO:0000256" key="11">
    <source>
        <dbReference type="ARBA" id="ARBA00023163"/>
    </source>
</evidence>
<keyword evidence="10 12" id="KW-0238">DNA-binding</keyword>
<dbReference type="InterPro" id="IPR034151">
    <property type="entry name" value="TOPRIM_DnaG_bac"/>
</dbReference>
<dbReference type="GO" id="GO:0005737">
    <property type="term" value="C:cytoplasm"/>
    <property type="evidence" value="ECO:0007669"/>
    <property type="project" value="TreeGrafter"/>
</dbReference>
<accession>A0A916NEY2</accession>
<dbReference type="NCBIfam" id="TIGR01391">
    <property type="entry name" value="dnaG"/>
    <property type="match status" value="1"/>
</dbReference>
<dbReference type="PANTHER" id="PTHR30313">
    <property type="entry name" value="DNA PRIMASE"/>
    <property type="match status" value="1"/>
</dbReference>
<keyword evidence="2 12" id="KW-0639">Primosome</keyword>
<evidence type="ECO:0000256" key="7">
    <source>
        <dbReference type="ARBA" id="ARBA00022771"/>
    </source>
</evidence>
<dbReference type="GO" id="GO:0006269">
    <property type="term" value="P:DNA replication, synthesis of primer"/>
    <property type="evidence" value="ECO:0007669"/>
    <property type="project" value="UniProtKB-UniRule"/>
</dbReference>
<evidence type="ECO:0000256" key="1">
    <source>
        <dbReference type="ARBA" id="ARBA00022478"/>
    </source>
</evidence>
<dbReference type="Proteomes" id="UP000693996">
    <property type="component" value="Chromosome"/>
</dbReference>
<dbReference type="KEGG" id="vtr:MYVALT_C_00260"/>
<feature type="domain" description="Toprim" evidence="14">
    <location>
        <begin position="274"/>
        <end position="356"/>
    </location>
</feature>
<dbReference type="GO" id="GO:0003899">
    <property type="term" value="F:DNA-directed RNA polymerase activity"/>
    <property type="evidence" value="ECO:0007669"/>
    <property type="project" value="UniProtKB-UniRule"/>
</dbReference>
<keyword evidence="8 12" id="KW-0862">Zinc</keyword>
<evidence type="ECO:0000313" key="15">
    <source>
        <dbReference type="EMBL" id="CAG7599174.1"/>
    </source>
</evidence>
<evidence type="ECO:0000256" key="6">
    <source>
        <dbReference type="ARBA" id="ARBA00022723"/>
    </source>
</evidence>
<name>A0A916NEY2_9BURK</name>
<keyword evidence="11 12" id="KW-0804">Transcription</keyword>
<dbReference type="Pfam" id="PF01807">
    <property type="entry name" value="Zn_ribbon_DnaG"/>
    <property type="match status" value="1"/>
</dbReference>
<evidence type="ECO:0000256" key="4">
    <source>
        <dbReference type="ARBA" id="ARBA00022695"/>
    </source>
</evidence>
<dbReference type="CDD" id="cd03364">
    <property type="entry name" value="TOPRIM_DnaG_primases"/>
    <property type="match status" value="1"/>
</dbReference>
<evidence type="ECO:0000256" key="8">
    <source>
        <dbReference type="ARBA" id="ARBA00022833"/>
    </source>
</evidence>
<comment type="catalytic activity">
    <reaction evidence="12">
        <text>ssDNA + n NTP = ssDNA/pppN(pN)n-1 hybrid + (n-1) diphosphate.</text>
        <dbReference type="EC" id="2.7.7.101"/>
    </reaction>
</comment>
<organism evidence="15 16">
    <name type="scientific">Candidatus Vallotiella hemipterorum</name>
    <dbReference type="NCBI Taxonomy" id="1177213"/>
    <lineage>
        <taxon>Bacteria</taxon>
        <taxon>Pseudomonadati</taxon>
        <taxon>Pseudomonadota</taxon>
        <taxon>Betaproteobacteria</taxon>
        <taxon>Burkholderiales</taxon>
        <taxon>Burkholderiaceae</taxon>
        <taxon>Candidatus Vallotiella</taxon>
    </lineage>
</organism>
<keyword evidence="4 12" id="KW-0548">Nucleotidyltransferase</keyword>
<dbReference type="FunFam" id="3.90.580.10:FF:000001">
    <property type="entry name" value="DNA primase"/>
    <property type="match status" value="1"/>
</dbReference>
<keyword evidence="1 12" id="KW-0240">DNA-directed RNA polymerase</keyword>
<comment type="function">
    <text evidence="12 13">RNA polymerase that catalyzes the synthesis of short RNA molecules used as primers for DNA polymerase during DNA replication.</text>
</comment>
<evidence type="ECO:0000256" key="10">
    <source>
        <dbReference type="ARBA" id="ARBA00023125"/>
    </source>
</evidence>
<dbReference type="InterPro" id="IPR050219">
    <property type="entry name" value="DnaG_primase"/>
</dbReference>
<keyword evidence="3 12" id="KW-0808">Transferase</keyword>
<evidence type="ECO:0000256" key="12">
    <source>
        <dbReference type="HAMAP-Rule" id="MF_00974"/>
    </source>
</evidence>
<sequence length="623" mass="70284">MIPRSFLQNLLNRVDIVNVVGECVRLKKSGANFSGLCPFHKEKNPSFIVSPAKQFYHCFGCGIHGTAISFLMQYHGLTFPKAVNELAQSTGFAVPHETALGTYSVKSPLRLGGGADLPSTSPRTARIFIDIMRIATDYYCKQLRSAPDAIQYLKKRGVTGKIALYFGLGYAPNNWQNLGSIFTDYLDDALLDVGLVIISNKVSSSVGERRYDRFRQRIMFPIRNMRGQVIGFGARVLYARGKPKYLNSPETRLFNKGTELYGLFEARLAIRERGFVLVVEGYMDVVMLTQLGFPNAVATLGTTCTPVHVQKLMQQTDTIIFSFDGDTAGRRAARRALNACLPHASDNRTIRFLFLPAEHDPDSYVREHGAKIFEDQIKRAMPLSRFLLNEVLADKEIGQPEGRAKALYNAKPLLQMLPPNALRAQIIHTLAAQISMTIEDVVKFCEIGKRTTGTVRVPVKIDRCSVTDHEHRALRNIIMYPCIVAMLSVQECNTLATLSRQKNLFSETIAYTQTLGNTADYQLLRDLLLNSPNSSIYKEIFREIFLYDENVRDLLDTSPDDNSIRQRDKQKQIAADEVKTVISKMRYDACSERLKILSRQIKLEGEQAREFAELSRQRADLKR</sequence>
<keyword evidence="7 12" id="KW-0863">Zinc-finger</keyword>
<evidence type="ECO:0000256" key="5">
    <source>
        <dbReference type="ARBA" id="ARBA00022705"/>
    </source>
</evidence>
<dbReference type="InterPro" id="IPR013264">
    <property type="entry name" value="DNAG_N"/>
</dbReference>
<dbReference type="EMBL" id="OU343031">
    <property type="protein sequence ID" value="CAG7599174.1"/>
    <property type="molecule type" value="Genomic_DNA"/>
</dbReference>
<dbReference type="RefSeq" id="WP_216796650.1">
    <property type="nucleotide sequence ID" value="NZ_OU343031.1"/>
</dbReference>
<protein>
    <recommendedName>
        <fullName evidence="12 13">DNA primase</fullName>
        <ecNumber evidence="12">2.7.7.101</ecNumber>
    </recommendedName>
</protein>
<dbReference type="InterPro" id="IPR030846">
    <property type="entry name" value="DnaG_bac"/>
</dbReference>
<comment type="domain">
    <text evidence="12">Contains an N-terminal zinc-binding domain, a central core domain that contains the primase activity, and a C-terminal DnaB-binding domain.</text>
</comment>
<dbReference type="GO" id="GO:1990077">
    <property type="term" value="C:primosome complex"/>
    <property type="evidence" value="ECO:0007669"/>
    <property type="project" value="UniProtKB-KW"/>
</dbReference>
<dbReference type="Pfam" id="PF08275">
    <property type="entry name" value="DNAG_N"/>
    <property type="match status" value="1"/>
</dbReference>
<evidence type="ECO:0000256" key="13">
    <source>
        <dbReference type="PIRNR" id="PIRNR002811"/>
    </source>
</evidence>
<dbReference type="InterPro" id="IPR019475">
    <property type="entry name" value="DNA_primase_DnaB-bd"/>
</dbReference>
<dbReference type="PANTHER" id="PTHR30313:SF2">
    <property type="entry name" value="DNA PRIMASE"/>
    <property type="match status" value="1"/>
</dbReference>
<keyword evidence="9" id="KW-0460">Magnesium</keyword>
<dbReference type="PROSITE" id="PS50880">
    <property type="entry name" value="TOPRIM"/>
    <property type="match status" value="1"/>
</dbReference>
<evidence type="ECO:0000256" key="9">
    <source>
        <dbReference type="ARBA" id="ARBA00022842"/>
    </source>
</evidence>
<keyword evidence="5 12" id="KW-0235">DNA replication</keyword>
<comment type="similarity">
    <text evidence="12 13">Belongs to the DnaG primase family.</text>
</comment>
<keyword evidence="6 12" id="KW-0479">Metal-binding</keyword>
<gene>
    <name evidence="12 15" type="primary">dnaG</name>
    <name evidence="15" type="ORF">MYVALT_C_00260</name>
</gene>